<organism evidence="3 4">
    <name type="scientific">Massilia eburnea</name>
    <dbReference type="NCBI Taxonomy" id="1776165"/>
    <lineage>
        <taxon>Bacteria</taxon>
        <taxon>Pseudomonadati</taxon>
        <taxon>Pseudomonadota</taxon>
        <taxon>Betaproteobacteria</taxon>
        <taxon>Burkholderiales</taxon>
        <taxon>Oxalobacteraceae</taxon>
        <taxon>Telluria group</taxon>
        <taxon>Massilia</taxon>
    </lineage>
</organism>
<dbReference type="GO" id="GO:0006508">
    <property type="term" value="P:proteolysis"/>
    <property type="evidence" value="ECO:0007669"/>
    <property type="project" value="UniProtKB-KW"/>
</dbReference>
<name>A0A6L6QJ89_9BURK</name>
<accession>A0A6L6QJ89</accession>
<dbReference type="AlphaFoldDB" id="A0A6L6QJ89"/>
<dbReference type="Pfam" id="PF02517">
    <property type="entry name" value="Rce1-like"/>
    <property type="match status" value="1"/>
</dbReference>
<keyword evidence="4" id="KW-1185">Reference proteome</keyword>
<keyword evidence="3" id="KW-0378">Hydrolase</keyword>
<feature type="transmembrane region" description="Helical" evidence="1">
    <location>
        <begin position="44"/>
        <end position="63"/>
    </location>
</feature>
<keyword evidence="1" id="KW-0472">Membrane</keyword>
<dbReference type="EMBL" id="WNKX01000011">
    <property type="protein sequence ID" value="MTW12134.1"/>
    <property type="molecule type" value="Genomic_DNA"/>
</dbReference>
<evidence type="ECO:0000256" key="1">
    <source>
        <dbReference type="SAM" id="Phobius"/>
    </source>
</evidence>
<feature type="transmembrane region" description="Helical" evidence="1">
    <location>
        <begin position="101"/>
        <end position="124"/>
    </location>
</feature>
<gene>
    <name evidence="3" type="ORF">GM658_16130</name>
</gene>
<dbReference type="RefSeq" id="WP_155455071.1">
    <property type="nucleotide sequence ID" value="NZ_WNKX01000011.1"/>
</dbReference>
<dbReference type="Proteomes" id="UP000472320">
    <property type="component" value="Unassembled WGS sequence"/>
</dbReference>
<keyword evidence="1" id="KW-1133">Transmembrane helix</keyword>
<protein>
    <submittedName>
        <fullName evidence="3">CPBP family intramembrane metalloprotease</fullName>
    </submittedName>
</protein>
<dbReference type="InterPro" id="IPR003675">
    <property type="entry name" value="Rce1/LyrA-like_dom"/>
</dbReference>
<keyword evidence="3" id="KW-0645">Protease</keyword>
<proteinExistence type="predicted"/>
<dbReference type="GO" id="GO:0008237">
    <property type="term" value="F:metallopeptidase activity"/>
    <property type="evidence" value="ECO:0007669"/>
    <property type="project" value="UniProtKB-KW"/>
</dbReference>
<feature type="transmembrane region" description="Helical" evidence="1">
    <location>
        <begin position="75"/>
        <end position="95"/>
    </location>
</feature>
<dbReference type="GO" id="GO:0004175">
    <property type="term" value="F:endopeptidase activity"/>
    <property type="evidence" value="ECO:0007669"/>
    <property type="project" value="UniProtKB-ARBA"/>
</dbReference>
<comment type="caution">
    <text evidence="3">The sequence shown here is derived from an EMBL/GenBank/DDBJ whole genome shotgun (WGS) entry which is preliminary data.</text>
</comment>
<evidence type="ECO:0000259" key="2">
    <source>
        <dbReference type="Pfam" id="PF02517"/>
    </source>
</evidence>
<sequence>MIPLRRQLLTCLVMVLVALLLIRFVQHAQLPDVLLAGLPWPQQALLGAALGLLVGGASLISALRKPGATSVQRTAGSYGQLDLHGLNPVWIALAAGAGEELLFRAALQPLLGIWLSSALFLLLHTRAYDFRRFDRTALLQAAGVMGMSLVFGLVALYAGLIAAVLAHTLIDILGLYAVRRVVAMSK</sequence>
<dbReference type="OrthoDB" id="9779573at2"/>
<evidence type="ECO:0000313" key="3">
    <source>
        <dbReference type="EMBL" id="MTW12134.1"/>
    </source>
</evidence>
<reference evidence="3 4" key="1">
    <citation type="submission" date="2019-11" db="EMBL/GenBank/DDBJ databases">
        <title>Type strains purchased from KCTC, JCM and DSMZ.</title>
        <authorList>
            <person name="Lu H."/>
        </authorList>
    </citation>
    <scope>NUCLEOTIDE SEQUENCE [LARGE SCALE GENOMIC DNA]</scope>
    <source>
        <strain evidence="3 4">JCM 31587</strain>
    </source>
</reference>
<feature type="domain" description="CAAX prenyl protease 2/Lysostaphin resistance protein A-like" evidence="2">
    <location>
        <begin position="89"/>
        <end position="172"/>
    </location>
</feature>
<keyword evidence="1" id="KW-0812">Transmembrane</keyword>
<evidence type="ECO:0000313" key="4">
    <source>
        <dbReference type="Proteomes" id="UP000472320"/>
    </source>
</evidence>
<dbReference type="GO" id="GO:0080120">
    <property type="term" value="P:CAAX-box protein maturation"/>
    <property type="evidence" value="ECO:0007669"/>
    <property type="project" value="UniProtKB-ARBA"/>
</dbReference>
<keyword evidence="3" id="KW-0482">Metalloprotease</keyword>